<comment type="similarity">
    <text evidence="2">Belongs to the eukaryotic ribosomal protein eL24 family.</text>
</comment>
<keyword evidence="4" id="KW-0690">Ribosome biogenesis</keyword>
<dbReference type="OrthoDB" id="10262490at2759"/>
<dbReference type="FunFam" id="2.30.170.20:FF:000001">
    <property type="entry name" value="probable ribosome biogenesis protein RLP24"/>
    <property type="match status" value="1"/>
</dbReference>
<keyword evidence="8" id="KW-1185">Reference proteome</keyword>
<dbReference type="CDD" id="cd00472">
    <property type="entry name" value="Ribosomal_L24e_L24"/>
    <property type="match status" value="1"/>
</dbReference>
<reference evidence="7 8" key="1">
    <citation type="journal article" date="2019" name="Fungal Biol. Biotechnol.">
        <title>Draft genome sequence of fastidious pathogen Ceratobasidium theobromae, which causes vascular-streak dieback in Theobroma cacao.</title>
        <authorList>
            <person name="Ali S.S."/>
            <person name="Asman A."/>
            <person name="Shao J."/>
            <person name="Firmansyah A.P."/>
            <person name="Susilo A.W."/>
            <person name="Rosmana A."/>
            <person name="McMahon P."/>
            <person name="Junaid M."/>
            <person name="Guest D."/>
            <person name="Kheng T.Y."/>
            <person name="Meinhardt L.W."/>
            <person name="Bailey B.A."/>
        </authorList>
    </citation>
    <scope>NUCLEOTIDE SEQUENCE [LARGE SCALE GENOMIC DNA]</scope>
    <source>
        <strain evidence="7 8">CT2</strain>
    </source>
</reference>
<dbReference type="Proteomes" id="UP000383932">
    <property type="component" value="Unassembled WGS sequence"/>
</dbReference>
<keyword evidence="5" id="KW-0539">Nucleus</keyword>
<evidence type="ECO:0000256" key="4">
    <source>
        <dbReference type="ARBA" id="ARBA00022517"/>
    </source>
</evidence>
<evidence type="ECO:0000256" key="5">
    <source>
        <dbReference type="ARBA" id="ARBA00023242"/>
    </source>
</evidence>
<sequence>MRVEKCYFCSTNVYPGHGTAFVRNDAKMFRFCSSKCHKNFKMKRNPRKVKWTKAFRKAAGKEMTIDSTFEFEKRRNIPVRYNRELVQTTLKAMQRITEVRTRRERAFWKARMAVAREKLLAARMRKKLAASMKEAVTEEVEDVVEEEEKDMEEDVTLDDLVEPIQKVVLQDKLKVATKSALKKRKSALVPGGGMSMGMEVD</sequence>
<comment type="caution">
    <text evidence="7">The sequence shown here is derived from an EMBL/GenBank/DDBJ whole genome shotgun (WGS) entry which is preliminary data.</text>
</comment>
<evidence type="ECO:0000259" key="6">
    <source>
        <dbReference type="SMART" id="SM00746"/>
    </source>
</evidence>
<evidence type="ECO:0000256" key="3">
    <source>
        <dbReference type="ARBA" id="ARBA00018397"/>
    </source>
</evidence>
<evidence type="ECO:0000256" key="2">
    <source>
        <dbReference type="ARBA" id="ARBA00005647"/>
    </source>
</evidence>
<organism evidence="7 8">
    <name type="scientific">Ceratobasidium theobromae</name>
    <dbReference type="NCBI Taxonomy" id="1582974"/>
    <lineage>
        <taxon>Eukaryota</taxon>
        <taxon>Fungi</taxon>
        <taxon>Dikarya</taxon>
        <taxon>Basidiomycota</taxon>
        <taxon>Agaricomycotina</taxon>
        <taxon>Agaricomycetes</taxon>
        <taxon>Cantharellales</taxon>
        <taxon>Ceratobasidiaceae</taxon>
        <taxon>Ceratobasidium</taxon>
    </lineage>
</organism>
<evidence type="ECO:0000313" key="8">
    <source>
        <dbReference type="Proteomes" id="UP000383932"/>
    </source>
</evidence>
<dbReference type="SUPFAM" id="SSF57716">
    <property type="entry name" value="Glucocorticoid receptor-like (DNA-binding domain)"/>
    <property type="match status" value="1"/>
</dbReference>
<dbReference type="InterPro" id="IPR023442">
    <property type="entry name" value="Ribosomal_eL24_CS"/>
</dbReference>
<dbReference type="Pfam" id="PF01246">
    <property type="entry name" value="Ribosomal_L24e"/>
    <property type="match status" value="1"/>
</dbReference>
<dbReference type="GO" id="GO:0003735">
    <property type="term" value="F:structural constituent of ribosome"/>
    <property type="evidence" value="ECO:0007669"/>
    <property type="project" value="InterPro"/>
</dbReference>
<name>A0A5N5QDM0_9AGAM</name>
<evidence type="ECO:0000256" key="1">
    <source>
        <dbReference type="ARBA" id="ARBA00004123"/>
    </source>
</evidence>
<dbReference type="InterPro" id="IPR011017">
    <property type="entry name" value="TRASH_dom"/>
</dbReference>
<dbReference type="PROSITE" id="PS01073">
    <property type="entry name" value="RIBOSOMAL_L24E"/>
    <property type="match status" value="1"/>
</dbReference>
<proteinExistence type="inferred from homology"/>
<dbReference type="EMBL" id="SSOP01000223">
    <property type="protein sequence ID" value="KAB5589845.1"/>
    <property type="molecule type" value="Genomic_DNA"/>
</dbReference>
<dbReference type="InterPro" id="IPR000988">
    <property type="entry name" value="Ribosomal_eL24-rel_N"/>
</dbReference>
<gene>
    <name evidence="7" type="ORF">CTheo_6705</name>
</gene>
<dbReference type="PANTHER" id="PTHR10792:SF8">
    <property type="entry name" value="RIBOSOME BIOGENESIS PROTEIN RLP24-RELATED"/>
    <property type="match status" value="1"/>
</dbReference>
<dbReference type="Gene3D" id="2.30.170.20">
    <property type="entry name" value="Ribosomal protein L24e"/>
    <property type="match status" value="1"/>
</dbReference>
<dbReference type="PANTHER" id="PTHR10792">
    <property type="entry name" value="60S RIBOSOMAL PROTEIN L24"/>
    <property type="match status" value="1"/>
</dbReference>
<dbReference type="GO" id="GO:0042273">
    <property type="term" value="P:ribosomal large subunit biogenesis"/>
    <property type="evidence" value="ECO:0007669"/>
    <property type="project" value="TreeGrafter"/>
</dbReference>
<comment type="subcellular location">
    <subcellularLocation>
        <location evidence="1">Nucleus</location>
    </subcellularLocation>
</comment>
<accession>A0A5N5QDM0</accession>
<dbReference type="SMART" id="SM00746">
    <property type="entry name" value="TRASH"/>
    <property type="match status" value="1"/>
</dbReference>
<protein>
    <recommendedName>
        <fullName evidence="3">Ribosome biogenesis protein RLP24</fullName>
    </recommendedName>
</protein>
<evidence type="ECO:0000313" key="7">
    <source>
        <dbReference type="EMBL" id="KAB5589845.1"/>
    </source>
</evidence>
<dbReference type="InterPro" id="IPR038630">
    <property type="entry name" value="L24e/L24_sf"/>
</dbReference>
<dbReference type="GO" id="GO:0005730">
    <property type="term" value="C:nucleolus"/>
    <property type="evidence" value="ECO:0007669"/>
    <property type="project" value="TreeGrafter"/>
</dbReference>
<dbReference type="InterPro" id="IPR056366">
    <property type="entry name" value="Ribosomal_eL24"/>
</dbReference>
<feature type="domain" description="TRASH" evidence="6">
    <location>
        <begin position="6"/>
        <end position="44"/>
    </location>
</feature>
<dbReference type="AlphaFoldDB" id="A0A5N5QDM0"/>